<evidence type="ECO:0000313" key="11">
    <source>
        <dbReference type="Proteomes" id="UP000239001"/>
    </source>
</evidence>
<dbReference type="SUPFAM" id="SSF111369">
    <property type="entry name" value="HlyD-like secretion proteins"/>
    <property type="match status" value="1"/>
</dbReference>
<keyword evidence="6" id="KW-0175">Coiled coil</keyword>
<feature type="domain" description="AprE-like beta-barrel" evidence="9">
    <location>
        <begin position="378"/>
        <end position="468"/>
    </location>
</feature>
<comment type="similarity">
    <text evidence="2">Belongs to the membrane fusion protein (MFP) (TC 8.A.1) family.</text>
</comment>
<dbReference type="OrthoDB" id="553569at2"/>
<feature type="domain" description="CzcB-like barrel-sandwich hybrid" evidence="8">
    <location>
        <begin position="71"/>
        <end position="358"/>
    </location>
</feature>
<dbReference type="InterPro" id="IPR050739">
    <property type="entry name" value="MFP"/>
</dbReference>
<feature type="transmembrane region" description="Helical" evidence="7">
    <location>
        <begin position="21"/>
        <end position="42"/>
    </location>
</feature>
<dbReference type="GO" id="GO:0016020">
    <property type="term" value="C:membrane"/>
    <property type="evidence" value="ECO:0007669"/>
    <property type="project" value="UniProtKB-SubCell"/>
</dbReference>
<sequence>MSAFNKPQFKQTVLLNQSSKWSRATIWLILGLLASFVGWAYVSNLEQVISADGQLKPQNKVREVSVPVNGTQAVVTKVLVKEGQPVKAGDLLLVLDSTSSKAEFKSLQNVRQSLLQENKFYMNLMTPSLKNSSLEIDGNSGNIPIEIASLARNRDELLAENELLQAQLGNRTKNQKLTPQQLYTLQAVQTELETREAAARLKVSQLQKQFSSNQVQIKEARMQAQGTQQILDEIRPLVEEGGFSRLQYFEKEQQLESQKTKIEQLQEEQKRIDYGIEQAREELKNTTALTRKNILQKITENQQAIANFDSEINRRIVENKKKIAELDSQTDRIKQTLQYQEVRAPISGTIFEMNAVPGFIPNLGPSAAILKIVPQDYLIAEAYVTNKDIGFLRKGMNCKVRIYSFPYTEFGEITGKLEFIGSDALPPDNEYKFYRFPIKVKLAQQFLAVDNKKLKLQSGMGITIKIQVREQRTVFSLITEQLTRQIESIEQIK</sequence>
<dbReference type="Pfam" id="PF26002">
    <property type="entry name" value="Beta-barrel_AprE"/>
    <property type="match status" value="1"/>
</dbReference>
<dbReference type="InterPro" id="IPR058982">
    <property type="entry name" value="Beta-barrel_AprE"/>
</dbReference>
<name>A0A2T1M411_9CHRO</name>
<dbReference type="Pfam" id="PF25973">
    <property type="entry name" value="BSH_CzcB"/>
    <property type="match status" value="1"/>
</dbReference>
<dbReference type="PANTHER" id="PTHR30386">
    <property type="entry name" value="MEMBRANE FUSION SUBUNIT OF EMRAB-TOLC MULTIDRUG EFFLUX PUMP"/>
    <property type="match status" value="1"/>
</dbReference>
<gene>
    <name evidence="10" type="ORF">C7H19_01500</name>
</gene>
<dbReference type="Proteomes" id="UP000239001">
    <property type="component" value="Unassembled WGS sequence"/>
</dbReference>
<dbReference type="RefSeq" id="WP_106455110.1">
    <property type="nucleotide sequence ID" value="NZ_PXOH01000001.1"/>
</dbReference>
<evidence type="ECO:0000259" key="8">
    <source>
        <dbReference type="Pfam" id="PF25973"/>
    </source>
</evidence>
<proteinExistence type="inferred from homology"/>
<feature type="coiled-coil region" evidence="6">
    <location>
        <begin position="248"/>
        <end position="282"/>
    </location>
</feature>
<accession>A0A2T1M411</accession>
<reference evidence="10 11" key="2">
    <citation type="submission" date="2018-03" db="EMBL/GenBank/DDBJ databases">
        <authorList>
            <person name="Keele B.F."/>
        </authorList>
    </citation>
    <scope>NUCLEOTIDE SEQUENCE [LARGE SCALE GENOMIC DNA]</scope>
    <source>
        <strain evidence="10 11">CCALA 016</strain>
    </source>
</reference>
<dbReference type="Gene3D" id="2.40.50.100">
    <property type="match status" value="1"/>
</dbReference>
<comment type="caution">
    <text evidence="10">The sequence shown here is derived from an EMBL/GenBank/DDBJ whole genome shotgun (WGS) entry which is preliminary data.</text>
</comment>
<protein>
    <submittedName>
        <fullName evidence="10">Hemolysin D</fullName>
    </submittedName>
</protein>
<evidence type="ECO:0000256" key="4">
    <source>
        <dbReference type="ARBA" id="ARBA00022989"/>
    </source>
</evidence>
<keyword evidence="3 7" id="KW-0812">Transmembrane</keyword>
<dbReference type="EMBL" id="PXOH01000001">
    <property type="protein sequence ID" value="PSF39490.1"/>
    <property type="molecule type" value="Genomic_DNA"/>
</dbReference>
<dbReference type="PANTHER" id="PTHR30386:SF26">
    <property type="entry name" value="TRANSPORT PROTEIN COMB"/>
    <property type="match status" value="1"/>
</dbReference>
<keyword evidence="11" id="KW-1185">Reference proteome</keyword>
<keyword evidence="4 7" id="KW-1133">Transmembrane helix</keyword>
<evidence type="ECO:0000256" key="5">
    <source>
        <dbReference type="ARBA" id="ARBA00023136"/>
    </source>
</evidence>
<evidence type="ECO:0000256" key="3">
    <source>
        <dbReference type="ARBA" id="ARBA00022692"/>
    </source>
</evidence>
<dbReference type="AlphaFoldDB" id="A0A2T1M411"/>
<reference evidence="10 11" key="1">
    <citation type="submission" date="2018-03" db="EMBL/GenBank/DDBJ databases">
        <title>The ancient ancestry and fast evolution of plastids.</title>
        <authorList>
            <person name="Moore K.R."/>
            <person name="Magnabosco C."/>
            <person name="Momper L."/>
            <person name="Gold D.A."/>
            <person name="Bosak T."/>
            <person name="Fournier G.P."/>
        </authorList>
    </citation>
    <scope>NUCLEOTIDE SEQUENCE [LARGE SCALE GENOMIC DNA]</scope>
    <source>
        <strain evidence="10 11">CCALA 016</strain>
    </source>
</reference>
<dbReference type="InterPro" id="IPR058647">
    <property type="entry name" value="BSH_CzcB-like"/>
</dbReference>
<comment type="subcellular location">
    <subcellularLocation>
        <location evidence="1">Membrane</location>
        <topology evidence="1">Single-pass membrane protein</topology>
    </subcellularLocation>
</comment>
<evidence type="ECO:0000259" key="9">
    <source>
        <dbReference type="Pfam" id="PF26002"/>
    </source>
</evidence>
<organism evidence="10 11">
    <name type="scientific">Aphanothece hegewaldii CCALA 016</name>
    <dbReference type="NCBI Taxonomy" id="2107694"/>
    <lineage>
        <taxon>Bacteria</taxon>
        <taxon>Bacillati</taxon>
        <taxon>Cyanobacteriota</taxon>
        <taxon>Cyanophyceae</taxon>
        <taxon>Oscillatoriophycideae</taxon>
        <taxon>Chroococcales</taxon>
        <taxon>Aphanothecaceae</taxon>
        <taxon>Aphanothece</taxon>
    </lineage>
</organism>
<keyword evidence="5 7" id="KW-0472">Membrane</keyword>
<evidence type="ECO:0000256" key="7">
    <source>
        <dbReference type="SAM" id="Phobius"/>
    </source>
</evidence>
<dbReference type="InterPro" id="IPR011053">
    <property type="entry name" value="Single_hybrid_motif"/>
</dbReference>
<dbReference type="Gene3D" id="2.40.30.170">
    <property type="match status" value="1"/>
</dbReference>
<evidence type="ECO:0000313" key="10">
    <source>
        <dbReference type="EMBL" id="PSF39490.1"/>
    </source>
</evidence>
<dbReference type="SUPFAM" id="SSF51230">
    <property type="entry name" value="Single hybrid motif"/>
    <property type="match status" value="1"/>
</dbReference>
<evidence type="ECO:0000256" key="2">
    <source>
        <dbReference type="ARBA" id="ARBA00009477"/>
    </source>
</evidence>
<evidence type="ECO:0000256" key="6">
    <source>
        <dbReference type="SAM" id="Coils"/>
    </source>
</evidence>
<evidence type="ECO:0000256" key="1">
    <source>
        <dbReference type="ARBA" id="ARBA00004167"/>
    </source>
</evidence>